<sequence>MDYFAMEEILLCPPAFIFFLIHRYFFLCHFPSLSNPSQAANIIKAGREGESFREKLNSGWGCVAYIEHYSSAHVLDIHVHVNRVWSME</sequence>
<dbReference type="VEuPathDB" id="FungiDB:I7I52_05275"/>
<reference evidence="1 2" key="1">
    <citation type="submission" date="2021-01" db="EMBL/GenBank/DDBJ databases">
        <title>Chromosome-level genome assembly of a human fungal pathogen reveals clustering of transcriptionally co-regulated genes.</title>
        <authorList>
            <person name="Voorhies M."/>
            <person name="Cohen S."/>
            <person name="Shea T.P."/>
            <person name="Petrus S."/>
            <person name="Munoz J.F."/>
            <person name="Poplawski S."/>
            <person name="Goldman W.E."/>
            <person name="Michael T."/>
            <person name="Cuomo C.A."/>
            <person name="Sil A."/>
            <person name="Beyhan S."/>
        </authorList>
    </citation>
    <scope>NUCLEOTIDE SEQUENCE [LARGE SCALE GENOMIC DNA]</scope>
    <source>
        <strain evidence="1 2">G184AR</strain>
    </source>
</reference>
<dbReference type="AlphaFoldDB" id="A0A8H8CXN8"/>
<evidence type="ECO:0000313" key="2">
    <source>
        <dbReference type="Proteomes" id="UP000670092"/>
    </source>
</evidence>
<evidence type="ECO:0000313" key="1">
    <source>
        <dbReference type="EMBL" id="KAG5293825.1"/>
    </source>
</evidence>
<accession>A0A8H8CXN8</accession>
<proteinExistence type="predicted"/>
<organism evidence="1 2">
    <name type="scientific">Ajellomyces capsulatus</name>
    <name type="common">Darling's disease fungus</name>
    <name type="synonym">Histoplasma capsulatum</name>
    <dbReference type="NCBI Taxonomy" id="5037"/>
    <lineage>
        <taxon>Eukaryota</taxon>
        <taxon>Fungi</taxon>
        <taxon>Dikarya</taxon>
        <taxon>Ascomycota</taxon>
        <taxon>Pezizomycotina</taxon>
        <taxon>Eurotiomycetes</taxon>
        <taxon>Eurotiomycetidae</taxon>
        <taxon>Onygenales</taxon>
        <taxon>Ajellomycetaceae</taxon>
        <taxon>Histoplasma</taxon>
    </lineage>
</organism>
<gene>
    <name evidence="1" type="ORF">I7I52_05275</name>
</gene>
<name>A0A8H8CXN8_AJECA</name>
<dbReference type="Proteomes" id="UP000670092">
    <property type="component" value="Unassembled WGS sequence"/>
</dbReference>
<protein>
    <submittedName>
        <fullName evidence="1">Uncharacterized protein</fullName>
    </submittedName>
</protein>
<comment type="caution">
    <text evidence="1">The sequence shown here is derived from an EMBL/GenBank/DDBJ whole genome shotgun (WGS) entry which is preliminary data.</text>
</comment>
<dbReference type="EMBL" id="JAEVHI010000004">
    <property type="protein sequence ID" value="KAG5293825.1"/>
    <property type="molecule type" value="Genomic_DNA"/>
</dbReference>